<dbReference type="AlphaFoldDB" id="A0AAD8HPA7"/>
<dbReference type="PRINTS" id="PR00119">
    <property type="entry name" value="CATATPASE"/>
</dbReference>
<name>A0AAD8HPA7_9APIA</name>
<evidence type="ECO:0000313" key="3">
    <source>
        <dbReference type="Proteomes" id="UP001237642"/>
    </source>
</evidence>
<dbReference type="GO" id="GO:0016887">
    <property type="term" value="F:ATP hydrolysis activity"/>
    <property type="evidence" value="ECO:0007669"/>
    <property type="project" value="InterPro"/>
</dbReference>
<gene>
    <name evidence="2" type="ORF">POM88_036989</name>
</gene>
<keyword evidence="1" id="KW-0460">Magnesium</keyword>
<organism evidence="2 3">
    <name type="scientific">Heracleum sosnowskyi</name>
    <dbReference type="NCBI Taxonomy" id="360622"/>
    <lineage>
        <taxon>Eukaryota</taxon>
        <taxon>Viridiplantae</taxon>
        <taxon>Streptophyta</taxon>
        <taxon>Embryophyta</taxon>
        <taxon>Tracheophyta</taxon>
        <taxon>Spermatophyta</taxon>
        <taxon>Magnoliopsida</taxon>
        <taxon>eudicotyledons</taxon>
        <taxon>Gunneridae</taxon>
        <taxon>Pentapetalae</taxon>
        <taxon>asterids</taxon>
        <taxon>campanulids</taxon>
        <taxon>Apiales</taxon>
        <taxon>Apiaceae</taxon>
        <taxon>Apioideae</taxon>
        <taxon>apioid superclade</taxon>
        <taxon>Tordylieae</taxon>
        <taxon>Tordyliinae</taxon>
        <taxon>Heracleum</taxon>
    </lineage>
</organism>
<reference evidence="2" key="2">
    <citation type="submission" date="2023-05" db="EMBL/GenBank/DDBJ databases">
        <authorList>
            <person name="Schelkunov M.I."/>
        </authorList>
    </citation>
    <scope>NUCLEOTIDE SEQUENCE</scope>
    <source>
        <strain evidence="2">Hsosn_3</strain>
        <tissue evidence="2">Leaf</tissue>
    </source>
</reference>
<dbReference type="PRINTS" id="PR00120">
    <property type="entry name" value="HATPASE"/>
</dbReference>
<keyword evidence="3" id="KW-1185">Reference proteome</keyword>
<dbReference type="Gene3D" id="1.20.1110.10">
    <property type="entry name" value="Calcium-transporting ATPase, transmembrane domain"/>
    <property type="match status" value="1"/>
</dbReference>
<protein>
    <submittedName>
        <fullName evidence="2">Plasma membrane H+ ATPase</fullName>
    </submittedName>
</protein>
<dbReference type="EMBL" id="JAUIZM010000008">
    <property type="protein sequence ID" value="KAK1370897.1"/>
    <property type="molecule type" value="Genomic_DNA"/>
</dbReference>
<dbReference type="SUPFAM" id="SSF56784">
    <property type="entry name" value="HAD-like"/>
    <property type="match status" value="1"/>
</dbReference>
<reference evidence="2" key="1">
    <citation type="submission" date="2023-02" db="EMBL/GenBank/DDBJ databases">
        <title>Genome of toxic invasive species Heracleum sosnowskyi carries increased number of genes despite the absence of recent whole-genome duplications.</title>
        <authorList>
            <person name="Schelkunov M."/>
            <person name="Shtratnikova V."/>
            <person name="Makarenko M."/>
            <person name="Klepikova A."/>
            <person name="Omelchenko D."/>
            <person name="Novikova G."/>
            <person name="Obukhova E."/>
            <person name="Bogdanov V."/>
            <person name="Penin A."/>
            <person name="Logacheva M."/>
        </authorList>
    </citation>
    <scope>NUCLEOTIDE SEQUENCE</scope>
    <source>
        <strain evidence="2">Hsosn_3</strain>
        <tissue evidence="2">Leaf</tissue>
    </source>
</reference>
<dbReference type="PANTHER" id="PTHR42861">
    <property type="entry name" value="CALCIUM-TRANSPORTING ATPASE"/>
    <property type="match status" value="1"/>
</dbReference>
<proteinExistence type="predicted"/>
<accession>A0AAD8HPA7</accession>
<dbReference type="GO" id="GO:0005524">
    <property type="term" value="F:ATP binding"/>
    <property type="evidence" value="ECO:0007669"/>
    <property type="project" value="InterPro"/>
</dbReference>
<dbReference type="InterPro" id="IPR036412">
    <property type="entry name" value="HAD-like_sf"/>
</dbReference>
<dbReference type="InterPro" id="IPR001757">
    <property type="entry name" value="P_typ_ATPase"/>
</dbReference>
<sequence>MTRVGVKKLQETKHICGMTGVGVNDAPPLKKTDIGITVVDATDAAQSASDIVLKNPGLSVITSVMFTSRTIFQRMKNYTASRTPNGLDIKSGYSIAQELIRIEKR</sequence>
<dbReference type="GO" id="GO:0016020">
    <property type="term" value="C:membrane"/>
    <property type="evidence" value="ECO:0007669"/>
    <property type="project" value="InterPro"/>
</dbReference>
<evidence type="ECO:0000256" key="1">
    <source>
        <dbReference type="ARBA" id="ARBA00022842"/>
    </source>
</evidence>
<dbReference type="InterPro" id="IPR023214">
    <property type="entry name" value="HAD_sf"/>
</dbReference>
<evidence type="ECO:0000313" key="2">
    <source>
        <dbReference type="EMBL" id="KAK1370897.1"/>
    </source>
</evidence>
<comment type="caution">
    <text evidence="2">The sequence shown here is derived from an EMBL/GenBank/DDBJ whole genome shotgun (WGS) entry which is preliminary data.</text>
</comment>
<dbReference type="Gene3D" id="3.40.50.1000">
    <property type="entry name" value="HAD superfamily/HAD-like"/>
    <property type="match status" value="1"/>
</dbReference>
<dbReference type="Proteomes" id="UP001237642">
    <property type="component" value="Unassembled WGS sequence"/>
</dbReference>